<protein>
    <submittedName>
        <fullName evidence="3">DegV family protein with EDD domain</fullName>
    </submittedName>
</protein>
<dbReference type="InterPro" id="IPR050270">
    <property type="entry name" value="DegV_domain_contain"/>
</dbReference>
<dbReference type="RefSeq" id="WP_104409317.1">
    <property type="nucleotide sequence ID" value="NZ_PTIS01000003.1"/>
</dbReference>
<dbReference type="PANTHER" id="PTHR33434">
    <property type="entry name" value="DEGV DOMAIN-CONTAINING PROTEIN DR_1986-RELATED"/>
    <property type="match status" value="1"/>
</dbReference>
<dbReference type="NCBIfam" id="TIGR00762">
    <property type="entry name" value="DegV"/>
    <property type="match status" value="1"/>
</dbReference>
<comment type="function">
    <text evidence="1">May bind long-chain fatty acids, such as palmitate, and may play a role in lipid transport or fatty acid metabolism.</text>
</comment>
<dbReference type="Pfam" id="PF02645">
    <property type="entry name" value="DegV"/>
    <property type="match status" value="1"/>
</dbReference>
<evidence type="ECO:0000313" key="3">
    <source>
        <dbReference type="EMBL" id="PPK48886.1"/>
    </source>
</evidence>
<dbReference type="EMBL" id="PTIS01000003">
    <property type="protein sequence ID" value="PPK48886.1"/>
    <property type="molecule type" value="Genomic_DNA"/>
</dbReference>
<gene>
    <name evidence="3" type="ORF">BD821_1036</name>
</gene>
<reference evidence="3 4" key="1">
    <citation type="submission" date="2018-02" db="EMBL/GenBank/DDBJ databases">
        <title>Genomic Encyclopedia of Archaeal and Bacterial Type Strains, Phase II (KMG-II): from individual species to whole genera.</title>
        <authorList>
            <person name="Goeker M."/>
        </authorList>
    </citation>
    <scope>NUCLEOTIDE SEQUENCE [LARGE SCALE GENOMIC DNA]</scope>
    <source>
        <strain evidence="3 4">DSM 15099</strain>
    </source>
</reference>
<accession>A0A2S6FZ77</accession>
<dbReference type="PANTHER" id="PTHR33434:SF3">
    <property type="entry name" value="DEGV DOMAIN-CONTAINING PROTEIN YITS"/>
    <property type="match status" value="1"/>
</dbReference>
<evidence type="ECO:0000313" key="4">
    <source>
        <dbReference type="Proteomes" id="UP000239863"/>
    </source>
</evidence>
<dbReference type="InterPro" id="IPR043168">
    <property type="entry name" value="DegV_C"/>
</dbReference>
<dbReference type="Gene3D" id="3.40.50.10170">
    <property type="match status" value="1"/>
</dbReference>
<dbReference type="OrthoDB" id="9780660at2"/>
<dbReference type="AlphaFoldDB" id="A0A2S6FZ77"/>
<keyword evidence="2" id="KW-0446">Lipid-binding</keyword>
<comment type="caution">
    <text evidence="3">The sequence shown here is derived from an EMBL/GenBank/DDBJ whole genome shotgun (WGS) entry which is preliminary data.</text>
</comment>
<dbReference type="PROSITE" id="PS51482">
    <property type="entry name" value="DEGV"/>
    <property type="match status" value="1"/>
</dbReference>
<dbReference type="Proteomes" id="UP000239863">
    <property type="component" value="Unassembled WGS sequence"/>
</dbReference>
<evidence type="ECO:0000256" key="2">
    <source>
        <dbReference type="ARBA" id="ARBA00023121"/>
    </source>
</evidence>
<organism evidence="3 4">
    <name type="scientific">Clostridium algidicarnis DSM 15099</name>
    <dbReference type="NCBI Taxonomy" id="1121295"/>
    <lineage>
        <taxon>Bacteria</taxon>
        <taxon>Bacillati</taxon>
        <taxon>Bacillota</taxon>
        <taxon>Clostridia</taxon>
        <taxon>Eubacteriales</taxon>
        <taxon>Clostridiaceae</taxon>
        <taxon>Clostridium</taxon>
    </lineage>
</organism>
<dbReference type="SUPFAM" id="SSF82549">
    <property type="entry name" value="DAK1/DegV-like"/>
    <property type="match status" value="1"/>
</dbReference>
<proteinExistence type="predicted"/>
<evidence type="ECO:0000256" key="1">
    <source>
        <dbReference type="ARBA" id="ARBA00003238"/>
    </source>
</evidence>
<name>A0A2S6FZ77_9CLOT</name>
<dbReference type="InterPro" id="IPR003797">
    <property type="entry name" value="DegV"/>
</dbReference>
<sequence length="294" mass="32787">MKDFEIFTDSCCDLPIEYIEEKKIKFARLTCSYDDKQYFDDLGQDLSPKQFFKDLRNGSVPLTSQPSADEFYNKFKSIIDEDKDILYICVSTGLSGTENSATVAKNMILEEYPNSNIAIVNVLTASLGQGIMVMKAVEMKADGSSFEEIINYIETRKQNMNSYMTVDDLRHLRRGGRLSSAAAVLGIMLHIKPILTINGEGKVMPIIKVKGRKSSIKKLVEIIVERIEDPENQIIAISHGDCIDEALALKEGILKELKVKDIVINFTGPAVGTHGGPGNLALFFMGKERQNHII</sequence>
<dbReference type="GO" id="GO:0008289">
    <property type="term" value="F:lipid binding"/>
    <property type="evidence" value="ECO:0007669"/>
    <property type="project" value="UniProtKB-KW"/>
</dbReference>
<dbReference type="Gene3D" id="3.30.1180.10">
    <property type="match status" value="1"/>
</dbReference>
<dbReference type="STRING" id="37659.GCA_000703125_01942"/>